<evidence type="ECO:0000256" key="2">
    <source>
        <dbReference type="SAM" id="Phobius"/>
    </source>
</evidence>
<dbReference type="EMBL" id="JBHSJG010000026">
    <property type="protein sequence ID" value="MFC4987436.1"/>
    <property type="molecule type" value="Genomic_DNA"/>
</dbReference>
<keyword evidence="2" id="KW-0812">Transmembrane</keyword>
<sequence length="134" mass="13353">MSVEDTPSGTDRNGPERTDGAGFPWTPAPLLAVRRDSRRRAVAVVAAAAVGLGLAWVHWLGLFAAGAAVGLVSRTLPRAVAAGICTGAVALALTVLASPSMGTGEFLALSPPAYVAVAAGLLAPGWGALVRGVV</sequence>
<dbReference type="PROSITE" id="PS51318">
    <property type="entry name" value="TAT"/>
    <property type="match status" value="1"/>
</dbReference>
<feature type="compositionally biased region" description="Polar residues" evidence="1">
    <location>
        <begin position="1"/>
        <end position="11"/>
    </location>
</feature>
<dbReference type="InterPro" id="IPR006311">
    <property type="entry name" value="TAT_signal"/>
</dbReference>
<evidence type="ECO:0000313" key="3">
    <source>
        <dbReference type="EMBL" id="MFC4987436.1"/>
    </source>
</evidence>
<keyword evidence="2" id="KW-1133">Transmembrane helix</keyword>
<dbReference type="RefSeq" id="WP_224828805.1">
    <property type="nucleotide sequence ID" value="NZ_JAIVEF010000011.1"/>
</dbReference>
<accession>A0ABD5QCC0</accession>
<feature type="transmembrane region" description="Helical" evidence="2">
    <location>
        <begin position="106"/>
        <end position="129"/>
    </location>
</feature>
<dbReference type="Proteomes" id="UP001595925">
    <property type="component" value="Unassembled WGS sequence"/>
</dbReference>
<protein>
    <submittedName>
        <fullName evidence="3">Uncharacterized protein</fullName>
    </submittedName>
</protein>
<evidence type="ECO:0000313" key="4">
    <source>
        <dbReference type="Proteomes" id="UP001595925"/>
    </source>
</evidence>
<name>A0ABD5QCC0_9EURY</name>
<keyword evidence="2" id="KW-0472">Membrane</keyword>
<reference evidence="3 4" key="1">
    <citation type="journal article" date="2019" name="Int. J. Syst. Evol. Microbiol.">
        <title>The Global Catalogue of Microorganisms (GCM) 10K type strain sequencing project: providing services to taxonomists for standard genome sequencing and annotation.</title>
        <authorList>
            <consortium name="The Broad Institute Genomics Platform"/>
            <consortium name="The Broad Institute Genome Sequencing Center for Infectious Disease"/>
            <person name="Wu L."/>
            <person name="Ma J."/>
        </authorList>
    </citation>
    <scope>NUCLEOTIDE SEQUENCE [LARGE SCALE GENOMIC DNA]</scope>
    <source>
        <strain evidence="3 4">CGMCC 1.15824</strain>
    </source>
</reference>
<evidence type="ECO:0000256" key="1">
    <source>
        <dbReference type="SAM" id="MobiDB-lite"/>
    </source>
</evidence>
<feature type="transmembrane region" description="Helical" evidence="2">
    <location>
        <begin position="79"/>
        <end position="99"/>
    </location>
</feature>
<feature type="region of interest" description="Disordered" evidence="1">
    <location>
        <begin position="1"/>
        <end position="23"/>
    </location>
</feature>
<keyword evidence="4" id="KW-1185">Reference proteome</keyword>
<comment type="caution">
    <text evidence="3">The sequence shown here is derived from an EMBL/GenBank/DDBJ whole genome shotgun (WGS) entry which is preliminary data.</text>
</comment>
<feature type="transmembrane region" description="Helical" evidence="2">
    <location>
        <begin position="41"/>
        <end position="59"/>
    </location>
</feature>
<proteinExistence type="predicted"/>
<gene>
    <name evidence="3" type="ORF">ACFPFO_06615</name>
</gene>
<dbReference type="AlphaFoldDB" id="A0ABD5QCC0"/>
<organism evidence="3 4">
    <name type="scientific">Saliphagus infecundisoli</name>
    <dbReference type="NCBI Taxonomy" id="1849069"/>
    <lineage>
        <taxon>Archaea</taxon>
        <taxon>Methanobacteriati</taxon>
        <taxon>Methanobacteriota</taxon>
        <taxon>Stenosarchaea group</taxon>
        <taxon>Halobacteria</taxon>
        <taxon>Halobacteriales</taxon>
        <taxon>Natrialbaceae</taxon>
        <taxon>Saliphagus</taxon>
    </lineage>
</organism>